<gene>
    <name evidence="3" type="ORF">H5410_024817</name>
</gene>
<comment type="caution">
    <text evidence="3">The sequence shown here is derived from an EMBL/GenBank/DDBJ whole genome shotgun (WGS) entry which is preliminary data.</text>
</comment>
<name>A0A9J5ZN17_SOLCO</name>
<keyword evidence="2" id="KW-0732">Signal</keyword>
<dbReference type="EMBL" id="JACXVP010000004">
    <property type="protein sequence ID" value="KAG5613536.1"/>
    <property type="molecule type" value="Genomic_DNA"/>
</dbReference>
<accession>A0A9J5ZN17</accession>
<evidence type="ECO:0000256" key="1">
    <source>
        <dbReference type="SAM" id="MobiDB-lite"/>
    </source>
</evidence>
<keyword evidence="4" id="KW-1185">Reference proteome</keyword>
<organism evidence="3 4">
    <name type="scientific">Solanum commersonii</name>
    <name type="common">Commerson's wild potato</name>
    <name type="synonym">Commerson's nightshade</name>
    <dbReference type="NCBI Taxonomy" id="4109"/>
    <lineage>
        <taxon>Eukaryota</taxon>
        <taxon>Viridiplantae</taxon>
        <taxon>Streptophyta</taxon>
        <taxon>Embryophyta</taxon>
        <taxon>Tracheophyta</taxon>
        <taxon>Spermatophyta</taxon>
        <taxon>Magnoliopsida</taxon>
        <taxon>eudicotyledons</taxon>
        <taxon>Gunneridae</taxon>
        <taxon>Pentapetalae</taxon>
        <taxon>asterids</taxon>
        <taxon>lamiids</taxon>
        <taxon>Solanales</taxon>
        <taxon>Solanaceae</taxon>
        <taxon>Solanoideae</taxon>
        <taxon>Solaneae</taxon>
        <taxon>Solanum</taxon>
    </lineage>
</organism>
<reference evidence="3 4" key="1">
    <citation type="submission" date="2020-09" db="EMBL/GenBank/DDBJ databases">
        <title>De no assembly of potato wild relative species, Solanum commersonii.</title>
        <authorList>
            <person name="Cho K."/>
        </authorList>
    </citation>
    <scope>NUCLEOTIDE SEQUENCE [LARGE SCALE GENOMIC DNA]</scope>
    <source>
        <strain evidence="3">LZ3.2</strain>
        <tissue evidence="3">Leaf</tissue>
    </source>
</reference>
<evidence type="ECO:0008006" key="5">
    <source>
        <dbReference type="Google" id="ProtNLM"/>
    </source>
</evidence>
<evidence type="ECO:0000256" key="2">
    <source>
        <dbReference type="SAM" id="SignalP"/>
    </source>
</evidence>
<protein>
    <recommendedName>
        <fullName evidence="5">RALF-like protein</fullName>
    </recommendedName>
</protein>
<sequence length="76" mass="8433">MASIRGNKNINVVVVLCFILLIAFSSSAKDVSDSKKHIKFPPNHSTSGEKSQNPHKHYHRGCSALTRCRKDVDSQP</sequence>
<dbReference type="AlphaFoldDB" id="A0A9J5ZN17"/>
<feature type="signal peptide" evidence="2">
    <location>
        <begin position="1"/>
        <end position="28"/>
    </location>
</feature>
<evidence type="ECO:0000313" key="4">
    <source>
        <dbReference type="Proteomes" id="UP000824120"/>
    </source>
</evidence>
<dbReference type="Proteomes" id="UP000824120">
    <property type="component" value="Chromosome 4"/>
</dbReference>
<feature type="chain" id="PRO_5039915949" description="RALF-like protein" evidence="2">
    <location>
        <begin position="29"/>
        <end position="76"/>
    </location>
</feature>
<proteinExistence type="predicted"/>
<feature type="region of interest" description="Disordered" evidence="1">
    <location>
        <begin position="28"/>
        <end position="60"/>
    </location>
</feature>
<evidence type="ECO:0000313" key="3">
    <source>
        <dbReference type="EMBL" id="KAG5613536.1"/>
    </source>
</evidence>